<name>A0A1G1X8T4_9BACT</name>
<evidence type="ECO:0000259" key="6">
    <source>
        <dbReference type="PROSITE" id="PS51352"/>
    </source>
</evidence>
<dbReference type="PANTHER" id="PTHR13887">
    <property type="entry name" value="GLUTATHIONE S-TRANSFERASE KAPPA"/>
    <property type="match status" value="1"/>
</dbReference>
<proteinExistence type="inferred from homology"/>
<accession>A0A1G1X8T4</accession>
<dbReference type="InterPro" id="IPR036249">
    <property type="entry name" value="Thioredoxin-like_sf"/>
</dbReference>
<dbReference type="Gene3D" id="3.40.30.10">
    <property type="entry name" value="Glutaredoxin"/>
    <property type="match status" value="1"/>
</dbReference>
<evidence type="ECO:0000256" key="1">
    <source>
        <dbReference type="ARBA" id="ARBA00005791"/>
    </source>
</evidence>
<keyword evidence="5" id="KW-0676">Redox-active center</keyword>
<dbReference type="InterPro" id="IPR013766">
    <property type="entry name" value="Thioredoxin_domain"/>
</dbReference>
<dbReference type="InterPro" id="IPR012336">
    <property type="entry name" value="Thioredoxin-like_fold"/>
</dbReference>
<dbReference type="PANTHER" id="PTHR13887:SF14">
    <property type="entry name" value="DISULFIDE BOND FORMATION PROTEIN D"/>
    <property type="match status" value="1"/>
</dbReference>
<evidence type="ECO:0000256" key="4">
    <source>
        <dbReference type="ARBA" id="ARBA00023157"/>
    </source>
</evidence>
<dbReference type="GO" id="GO:0016491">
    <property type="term" value="F:oxidoreductase activity"/>
    <property type="evidence" value="ECO:0007669"/>
    <property type="project" value="UniProtKB-KW"/>
</dbReference>
<keyword evidence="4" id="KW-1015">Disulfide bond</keyword>
<sequence>MMPSAPKQMSIPMAIIIAGVIIAGAVAFSRIGPVQVPAPSGLPGAVAQRQTPGPPPEHFDIRAISDADHIWGDKNAPVTLVQYSDLECPFCKNVHPTLTKILQDYAGKVRVVYRHAFVHQKGPAEANAAECASAQGKFLEFIETIFANTPSNDGLNLEDLPKYAKDSGVADIPAFEACVKDIAYKDVIDADNAEFGSLNQVMSATGNPIGTPFFILIGKDGKETPIIGAQPYQAFQQAIDSAV</sequence>
<evidence type="ECO:0000313" key="7">
    <source>
        <dbReference type="EMBL" id="OGY36409.1"/>
    </source>
</evidence>
<dbReference type="Pfam" id="PF13462">
    <property type="entry name" value="Thioredoxin_4"/>
    <property type="match status" value="1"/>
</dbReference>
<evidence type="ECO:0000256" key="2">
    <source>
        <dbReference type="ARBA" id="ARBA00022729"/>
    </source>
</evidence>
<keyword evidence="2" id="KW-0732">Signal</keyword>
<comment type="caution">
    <text evidence="7">The sequence shown here is derived from an EMBL/GenBank/DDBJ whole genome shotgun (WGS) entry which is preliminary data.</text>
</comment>
<reference evidence="7 8" key="1">
    <citation type="journal article" date="2016" name="Nat. Commun.">
        <title>Thousands of microbial genomes shed light on interconnected biogeochemical processes in an aquifer system.</title>
        <authorList>
            <person name="Anantharaman K."/>
            <person name="Brown C.T."/>
            <person name="Hug L.A."/>
            <person name="Sharon I."/>
            <person name="Castelle C.J."/>
            <person name="Probst A.J."/>
            <person name="Thomas B.C."/>
            <person name="Singh A."/>
            <person name="Wilkins M.J."/>
            <person name="Karaoz U."/>
            <person name="Brodie E.L."/>
            <person name="Williams K.H."/>
            <person name="Hubbard S.S."/>
            <person name="Banfield J.F."/>
        </authorList>
    </citation>
    <scope>NUCLEOTIDE SEQUENCE [LARGE SCALE GENOMIC DNA]</scope>
</reference>
<organism evidence="7 8">
    <name type="scientific">Candidatus Andersenbacteria bacterium RIFCSPHIGHO2_12_FULL_45_11b</name>
    <dbReference type="NCBI Taxonomy" id="1797282"/>
    <lineage>
        <taxon>Bacteria</taxon>
        <taxon>Candidatus Anderseniibacteriota</taxon>
    </lineage>
</organism>
<dbReference type="Proteomes" id="UP000177941">
    <property type="component" value="Unassembled WGS sequence"/>
</dbReference>
<feature type="domain" description="Thioredoxin" evidence="6">
    <location>
        <begin position="36"/>
        <end position="243"/>
    </location>
</feature>
<dbReference type="EMBL" id="MHHS01000035">
    <property type="protein sequence ID" value="OGY36409.1"/>
    <property type="molecule type" value="Genomic_DNA"/>
</dbReference>
<protein>
    <recommendedName>
        <fullName evidence="6">Thioredoxin domain-containing protein</fullName>
    </recommendedName>
</protein>
<dbReference type="PROSITE" id="PS51352">
    <property type="entry name" value="THIOREDOXIN_2"/>
    <property type="match status" value="1"/>
</dbReference>
<evidence type="ECO:0000313" key="8">
    <source>
        <dbReference type="Proteomes" id="UP000177941"/>
    </source>
</evidence>
<dbReference type="AlphaFoldDB" id="A0A1G1X8T4"/>
<gene>
    <name evidence="7" type="ORF">A3E36_01475</name>
</gene>
<evidence type="ECO:0000256" key="3">
    <source>
        <dbReference type="ARBA" id="ARBA00023002"/>
    </source>
</evidence>
<keyword evidence="3" id="KW-0560">Oxidoreductase</keyword>
<comment type="similarity">
    <text evidence="1">Belongs to the thioredoxin family. DsbA subfamily.</text>
</comment>
<dbReference type="SUPFAM" id="SSF52833">
    <property type="entry name" value="Thioredoxin-like"/>
    <property type="match status" value="1"/>
</dbReference>
<evidence type="ECO:0000256" key="5">
    <source>
        <dbReference type="ARBA" id="ARBA00023284"/>
    </source>
</evidence>